<gene>
    <name evidence="1" type="ORF">AAE02nite_31390</name>
</gene>
<evidence type="ECO:0000313" key="1">
    <source>
        <dbReference type="EMBL" id="GEO05475.1"/>
    </source>
</evidence>
<dbReference type="OrthoDB" id="9768080at2"/>
<comment type="caution">
    <text evidence="1">The sequence shown here is derived from an EMBL/GenBank/DDBJ whole genome shotgun (WGS) entry which is preliminary data.</text>
</comment>
<dbReference type="AlphaFoldDB" id="A0A512B0I9"/>
<dbReference type="Gene3D" id="2.40.160.10">
    <property type="entry name" value="Porin"/>
    <property type="match status" value="1"/>
</dbReference>
<name>A0A512B0I9_9BACT</name>
<sequence>MGGFPGLAQIDSAWSRTATDTSRNKMVQDAIYNRPFIQLGKTTTAVGGYLEGNTNYFVTDGISEGYSMELRRFNIFLYSTIARRIKFLSELEFEHGTKEIGLETAQLDFEINPAFNLRMGILVVPIGAFNQNHDSPKWEFIERPLVTTNLIPSTLSEVGFGIHGKVYAPQKVFTYDVYLVNGLQDGLILNAEGRTSLPAGKDPSMFDQDNNGRPMLSTKLAFRHRKLGEVGISYYGGIYNTYKIDGIPVTSKKRLALYALDFNTTLGRAVVNGEFAHARLQLPPALGPAFGNRQAGGYLEVVYTVLQKTLLDYPKTALNANLRIEMVDYNIGQFSETGTRRRDDIRAIVPGISIRPSANTVIRANYRYHWTRDLLGNPPARTGGFQVGFASYF</sequence>
<accession>A0A512B0I9</accession>
<dbReference type="EMBL" id="BJYS01000024">
    <property type="protein sequence ID" value="GEO05475.1"/>
    <property type="molecule type" value="Genomic_DNA"/>
</dbReference>
<proteinExistence type="predicted"/>
<evidence type="ECO:0000313" key="2">
    <source>
        <dbReference type="Proteomes" id="UP000321532"/>
    </source>
</evidence>
<reference evidence="1 2" key="1">
    <citation type="submission" date="2019-07" db="EMBL/GenBank/DDBJ databases">
        <title>Whole genome shotgun sequence of Adhaeribacter aerolatus NBRC 106133.</title>
        <authorList>
            <person name="Hosoyama A."/>
            <person name="Uohara A."/>
            <person name="Ohji S."/>
            <person name="Ichikawa N."/>
        </authorList>
    </citation>
    <scope>NUCLEOTIDE SEQUENCE [LARGE SCALE GENOMIC DNA]</scope>
    <source>
        <strain evidence="1 2">NBRC 106133</strain>
    </source>
</reference>
<dbReference type="Proteomes" id="UP000321532">
    <property type="component" value="Unassembled WGS sequence"/>
</dbReference>
<organism evidence="1 2">
    <name type="scientific">Adhaeribacter aerolatus</name>
    <dbReference type="NCBI Taxonomy" id="670289"/>
    <lineage>
        <taxon>Bacteria</taxon>
        <taxon>Pseudomonadati</taxon>
        <taxon>Bacteroidota</taxon>
        <taxon>Cytophagia</taxon>
        <taxon>Cytophagales</taxon>
        <taxon>Hymenobacteraceae</taxon>
        <taxon>Adhaeribacter</taxon>
    </lineage>
</organism>
<protein>
    <submittedName>
        <fullName evidence="1">Uncharacterized protein</fullName>
    </submittedName>
</protein>
<keyword evidence="2" id="KW-1185">Reference proteome</keyword>
<dbReference type="InterPro" id="IPR023614">
    <property type="entry name" value="Porin_dom_sf"/>
</dbReference>
<dbReference type="SUPFAM" id="SSF56935">
    <property type="entry name" value="Porins"/>
    <property type="match status" value="1"/>
</dbReference>